<name>A0A0L6UER2_9BASI</name>
<keyword evidence="13" id="KW-1185">Reference proteome</keyword>
<keyword evidence="5" id="KW-0677">Repeat</keyword>
<keyword evidence="6 11" id="KW-1133">Transmembrane helix</keyword>
<dbReference type="GO" id="GO:0080122">
    <property type="term" value="F:AMP transmembrane transporter activity"/>
    <property type="evidence" value="ECO:0007669"/>
    <property type="project" value="TreeGrafter"/>
</dbReference>
<evidence type="ECO:0000256" key="7">
    <source>
        <dbReference type="ARBA" id="ARBA00023136"/>
    </source>
</evidence>
<reference evidence="12 13" key="1">
    <citation type="submission" date="2015-08" db="EMBL/GenBank/DDBJ databases">
        <title>Next Generation Sequencing and Analysis of the Genome of Puccinia sorghi L Schw, the Causal Agent of Maize Common Rust.</title>
        <authorList>
            <person name="Rochi L."/>
            <person name="Burguener G."/>
            <person name="Darino M."/>
            <person name="Turjanski A."/>
            <person name="Kreff E."/>
            <person name="Dieguez M.J."/>
            <person name="Sacco F."/>
        </authorList>
    </citation>
    <scope>NUCLEOTIDE SEQUENCE [LARGE SCALE GENOMIC DNA]</scope>
    <source>
        <strain evidence="12 13">RO10H11247</strain>
    </source>
</reference>
<dbReference type="PANTHER" id="PTHR45939:SF5">
    <property type="entry name" value="PEROXISOMAL MEMBRANE PROTEIN PMP34"/>
    <property type="match status" value="1"/>
</dbReference>
<dbReference type="SUPFAM" id="SSF103506">
    <property type="entry name" value="Mitochondrial carrier"/>
    <property type="match status" value="1"/>
</dbReference>
<dbReference type="GO" id="GO:0015217">
    <property type="term" value="F:ADP transmembrane transporter activity"/>
    <property type="evidence" value="ECO:0007669"/>
    <property type="project" value="TreeGrafter"/>
</dbReference>
<evidence type="ECO:0000256" key="5">
    <source>
        <dbReference type="ARBA" id="ARBA00022737"/>
    </source>
</evidence>
<dbReference type="Proteomes" id="UP000037035">
    <property type="component" value="Unassembled WGS sequence"/>
</dbReference>
<dbReference type="GO" id="GO:0005347">
    <property type="term" value="F:ATP transmembrane transporter activity"/>
    <property type="evidence" value="ECO:0007669"/>
    <property type="project" value="TreeGrafter"/>
</dbReference>
<dbReference type="InterPro" id="IPR018108">
    <property type="entry name" value="MCP_transmembrane"/>
</dbReference>
<dbReference type="PANTHER" id="PTHR45939">
    <property type="entry name" value="PEROXISOMAL MEMBRANE PROTEIN PMP34-RELATED"/>
    <property type="match status" value="1"/>
</dbReference>
<dbReference type="AlphaFoldDB" id="A0A0L6UER2"/>
<organism evidence="12 13">
    <name type="scientific">Puccinia sorghi</name>
    <dbReference type="NCBI Taxonomy" id="27349"/>
    <lineage>
        <taxon>Eukaryota</taxon>
        <taxon>Fungi</taxon>
        <taxon>Dikarya</taxon>
        <taxon>Basidiomycota</taxon>
        <taxon>Pucciniomycotina</taxon>
        <taxon>Pucciniomycetes</taxon>
        <taxon>Pucciniales</taxon>
        <taxon>Pucciniaceae</taxon>
        <taxon>Puccinia</taxon>
    </lineage>
</organism>
<feature type="transmembrane region" description="Helical" evidence="11">
    <location>
        <begin position="393"/>
        <end position="410"/>
    </location>
</feature>
<accession>A0A0L6UER2</accession>
<comment type="similarity">
    <text evidence="2 10">Belongs to the mitochondrial carrier (TC 2.A.29) family.</text>
</comment>
<dbReference type="Gene3D" id="1.50.40.10">
    <property type="entry name" value="Mitochondrial carrier domain"/>
    <property type="match status" value="1"/>
</dbReference>
<feature type="transmembrane region" description="Helical" evidence="11">
    <location>
        <begin position="163"/>
        <end position="182"/>
    </location>
</feature>
<evidence type="ECO:0000256" key="11">
    <source>
        <dbReference type="SAM" id="Phobius"/>
    </source>
</evidence>
<evidence type="ECO:0000256" key="10">
    <source>
        <dbReference type="RuleBase" id="RU000488"/>
    </source>
</evidence>
<dbReference type="GO" id="GO:0005778">
    <property type="term" value="C:peroxisomal membrane"/>
    <property type="evidence" value="ECO:0007669"/>
    <property type="project" value="UniProtKB-SubCell"/>
</dbReference>
<feature type="transmembrane region" description="Helical" evidence="11">
    <location>
        <begin position="203"/>
        <end position="225"/>
    </location>
</feature>
<sequence length="468" mass="52895">MIYLYQVFSNSNYQFPIFDYYALRFTRPCLQWRVRRDLCHVRSPCNPVVKDSTLLTSLPVNTLFFDFLQGYHLFVTPSEQCIPLFLVFNKMYKAHHSRKPADTIDPLISISTRAQVEARRHPGEVGHIYYSRISNLISDPVRDSLEAALHLIKREGFRSLYDGLGSSLIGIAVTNGIYYLFFEESRAVLLLRSSNQAKRSLSTIESMLAGAIAGTMTAILTNPIWVVNTRQTVRVVRTTPGLPSTARSKRMGFLQTVLHILRTDGAMALFRGLGPALILVINPILQYTLFEQMKNILIARRKRLSSNGPGATKEHILKDADYFILGAISKLFATGSTYPYLTVKSRMQSGQAEGKEYRDTLDGLRKIVAKDGIRVGETRLFTIWQMLFLPGPTPWAFVESVLTAAFLFLAKERIYVATKKVRKDIIDASLIFSVPTCQSPPIFYCRGSGFKNGISNRTDITLRTTRLH</sequence>
<evidence type="ECO:0000256" key="4">
    <source>
        <dbReference type="ARBA" id="ARBA00022692"/>
    </source>
</evidence>
<evidence type="ECO:0000256" key="6">
    <source>
        <dbReference type="ARBA" id="ARBA00022989"/>
    </source>
</evidence>
<evidence type="ECO:0000313" key="12">
    <source>
        <dbReference type="EMBL" id="KNZ46280.1"/>
    </source>
</evidence>
<protein>
    <recommendedName>
        <fullName evidence="14">Mitochondrial carrier</fullName>
    </recommendedName>
</protein>
<dbReference type="VEuPathDB" id="FungiDB:VP01_73g3"/>
<dbReference type="EMBL" id="LAVV01012828">
    <property type="protein sequence ID" value="KNZ46280.1"/>
    <property type="molecule type" value="Genomic_DNA"/>
</dbReference>
<evidence type="ECO:0008006" key="14">
    <source>
        <dbReference type="Google" id="ProtNLM"/>
    </source>
</evidence>
<dbReference type="GO" id="GO:0015230">
    <property type="term" value="F:FAD transmembrane transporter activity"/>
    <property type="evidence" value="ECO:0007669"/>
    <property type="project" value="TreeGrafter"/>
</dbReference>
<comment type="caution">
    <text evidence="12">The sequence shown here is derived from an EMBL/GenBank/DDBJ whole genome shotgun (WGS) entry which is preliminary data.</text>
</comment>
<dbReference type="Pfam" id="PF00153">
    <property type="entry name" value="Mito_carr"/>
    <property type="match status" value="3"/>
</dbReference>
<proteinExistence type="inferred from homology"/>
<evidence type="ECO:0000256" key="8">
    <source>
        <dbReference type="ARBA" id="ARBA00023140"/>
    </source>
</evidence>
<evidence type="ECO:0000256" key="3">
    <source>
        <dbReference type="ARBA" id="ARBA00022448"/>
    </source>
</evidence>
<keyword evidence="8" id="KW-0576">Peroxisome</keyword>
<feature type="repeat" description="Solcar" evidence="9">
    <location>
        <begin position="201"/>
        <end position="296"/>
    </location>
</feature>
<dbReference type="InterPro" id="IPR052217">
    <property type="entry name" value="Mito/Peroxisomal_Carrier"/>
</dbReference>
<feature type="repeat" description="Solcar" evidence="9">
    <location>
        <begin position="89"/>
        <end position="188"/>
    </location>
</feature>
<comment type="subcellular location">
    <subcellularLocation>
        <location evidence="1">Peroxisome membrane</location>
        <topology evidence="1">Multi-pass membrane protein</topology>
    </subcellularLocation>
</comment>
<evidence type="ECO:0000256" key="9">
    <source>
        <dbReference type="PROSITE-ProRule" id="PRU00282"/>
    </source>
</evidence>
<keyword evidence="3 10" id="KW-0813">Transport</keyword>
<feature type="transmembrane region" description="Helical" evidence="11">
    <location>
        <begin position="268"/>
        <end position="290"/>
    </location>
</feature>
<keyword evidence="7 9" id="KW-0472">Membrane</keyword>
<dbReference type="STRING" id="27349.A0A0L6UER2"/>
<evidence type="ECO:0000256" key="1">
    <source>
        <dbReference type="ARBA" id="ARBA00004585"/>
    </source>
</evidence>
<keyword evidence="4 9" id="KW-0812">Transmembrane</keyword>
<evidence type="ECO:0000256" key="2">
    <source>
        <dbReference type="ARBA" id="ARBA00006375"/>
    </source>
</evidence>
<dbReference type="InterPro" id="IPR023395">
    <property type="entry name" value="MCP_dom_sf"/>
</dbReference>
<gene>
    <name evidence="12" type="ORF">VP01_73g3</name>
</gene>
<dbReference type="OrthoDB" id="2019556at2759"/>
<evidence type="ECO:0000313" key="13">
    <source>
        <dbReference type="Proteomes" id="UP000037035"/>
    </source>
</evidence>
<dbReference type="GO" id="GO:0015228">
    <property type="term" value="F:coenzyme A transmembrane transporter activity"/>
    <property type="evidence" value="ECO:0007669"/>
    <property type="project" value="TreeGrafter"/>
</dbReference>
<dbReference type="GO" id="GO:0051724">
    <property type="term" value="F:NAD transmembrane transporter activity"/>
    <property type="evidence" value="ECO:0007669"/>
    <property type="project" value="TreeGrafter"/>
</dbReference>
<feature type="repeat" description="Solcar" evidence="9">
    <location>
        <begin position="317"/>
        <end position="404"/>
    </location>
</feature>
<dbReference type="GO" id="GO:0044610">
    <property type="term" value="F:FMN transmembrane transporter activity"/>
    <property type="evidence" value="ECO:0007669"/>
    <property type="project" value="TreeGrafter"/>
</dbReference>
<dbReference type="PROSITE" id="PS50920">
    <property type="entry name" value="SOLCAR"/>
    <property type="match status" value="3"/>
</dbReference>